<accession>A0ABD1LEA3</accession>
<dbReference type="Proteomes" id="UP001603857">
    <property type="component" value="Unassembled WGS sequence"/>
</dbReference>
<name>A0ABD1LEA3_9FABA</name>
<proteinExistence type="predicted"/>
<sequence length="522" mass="57863">MGQHRGEGAVVARQQGGGPLSSRVAAMRGPLSSSVATRGEAAVVTRRREGGGCCRRASPRGGGSCCLSLVDLVGYVGSGQFVVIIVACCSSDSWNMLCASRADYKMRFAPPPLFSSFSFSLPPPRLNFPHPHPRCPPPPSPKTPTLLPSLPLLLSVAAPSRTLPHPTFSSPLSPVARFKPPSHTSFFSLLPQYLTLILLLLHPSSLEPRWRVGSSEVFGEGGEGEFVEGGWVRWRSLVRARRVGLSKGGVVSSLLSFFFGLDKTWNHALDTHRTTYAEVVSNGTRGKTKLGGEVTDLEAFDKLRELRMMHVSDTLSLRYLSDDLVLLYGLTKEEIPQDRIEDHNGFYGVRKNVERVRLKDIENQVQNTKLGEVCYGKQLNTMEVEEMNLVLIIGTVDTIEGRPNKMVEDLKLGLVNPKEMVIINQGGIMKIGLMQHVELEEIIYMVDTNEVRSKSYAFDETHNNLSSKMIKGDIREKIKFFIEGMKQASVGKVIHKHGSKNSGSWIHGQEENYQRWILTKPQ</sequence>
<evidence type="ECO:0000313" key="2">
    <source>
        <dbReference type="EMBL" id="KAL2321847.1"/>
    </source>
</evidence>
<dbReference type="AlphaFoldDB" id="A0ABD1LEA3"/>
<reference evidence="2 3" key="1">
    <citation type="submission" date="2024-08" db="EMBL/GenBank/DDBJ databases">
        <title>Insights into the chromosomal genome structure of Flemingia macrophylla.</title>
        <authorList>
            <person name="Ding Y."/>
            <person name="Zhao Y."/>
            <person name="Bi W."/>
            <person name="Wu M."/>
            <person name="Zhao G."/>
            <person name="Gong Y."/>
            <person name="Li W."/>
            <person name="Zhang P."/>
        </authorList>
    </citation>
    <scope>NUCLEOTIDE SEQUENCE [LARGE SCALE GENOMIC DNA]</scope>
    <source>
        <strain evidence="2">DYQJB</strain>
        <tissue evidence="2">Leaf</tissue>
    </source>
</reference>
<keyword evidence="3" id="KW-1185">Reference proteome</keyword>
<feature type="region of interest" description="Disordered" evidence="1">
    <location>
        <begin position="1"/>
        <end position="23"/>
    </location>
</feature>
<organism evidence="2 3">
    <name type="scientific">Flemingia macrophylla</name>
    <dbReference type="NCBI Taxonomy" id="520843"/>
    <lineage>
        <taxon>Eukaryota</taxon>
        <taxon>Viridiplantae</taxon>
        <taxon>Streptophyta</taxon>
        <taxon>Embryophyta</taxon>
        <taxon>Tracheophyta</taxon>
        <taxon>Spermatophyta</taxon>
        <taxon>Magnoliopsida</taxon>
        <taxon>eudicotyledons</taxon>
        <taxon>Gunneridae</taxon>
        <taxon>Pentapetalae</taxon>
        <taxon>rosids</taxon>
        <taxon>fabids</taxon>
        <taxon>Fabales</taxon>
        <taxon>Fabaceae</taxon>
        <taxon>Papilionoideae</taxon>
        <taxon>50 kb inversion clade</taxon>
        <taxon>NPAAA clade</taxon>
        <taxon>indigoferoid/millettioid clade</taxon>
        <taxon>Phaseoleae</taxon>
        <taxon>Flemingia</taxon>
    </lineage>
</organism>
<gene>
    <name evidence="2" type="ORF">Fmac_026226</name>
</gene>
<comment type="caution">
    <text evidence="2">The sequence shown here is derived from an EMBL/GenBank/DDBJ whole genome shotgun (WGS) entry which is preliminary data.</text>
</comment>
<protein>
    <submittedName>
        <fullName evidence="2">Uncharacterized protein</fullName>
    </submittedName>
</protein>
<evidence type="ECO:0000313" key="3">
    <source>
        <dbReference type="Proteomes" id="UP001603857"/>
    </source>
</evidence>
<evidence type="ECO:0000256" key="1">
    <source>
        <dbReference type="SAM" id="MobiDB-lite"/>
    </source>
</evidence>
<dbReference type="EMBL" id="JBGMDY010000009">
    <property type="protein sequence ID" value="KAL2321847.1"/>
    <property type="molecule type" value="Genomic_DNA"/>
</dbReference>